<dbReference type="EMBL" id="QZCH01000001">
    <property type="protein sequence ID" value="RJG51524.1"/>
    <property type="molecule type" value="Genomic_DNA"/>
</dbReference>
<protein>
    <submittedName>
        <fullName evidence="8">RDD family protein</fullName>
    </submittedName>
</protein>
<dbReference type="PANTHER" id="PTHR36115:SF10">
    <property type="entry name" value="RDD DOMAIN-CONTAINING PROTEIN"/>
    <property type="match status" value="1"/>
</dbReference>
<accession>A0A418YKL0</accession>
<evidence type="ECO:0000313" key="8">
    <source>
        <dbReference type="EMBL" id="RJG51524.1"/>
    </source>
</evidence>
<keyword evidence="9" id="KW-1185">Reference proteome</keyword>
<evidence type="ECO:0000256" key="2">
    <source>
        <dbReference type="ARBA" id="ARBA00022475"/>
    </source>
</evidence>
<proteinExistence type="predicted"/>
<keyword evidence="5 6" id="KW-0472">Membrane</keyword>
<dbReference type="InterPro" id="IPR010432">
    <property type="entry name" value="RDD"/>
</dbReference>
<feature type="domain" description="RDD" evidence="7">
    <location>
        <begin position="19"/>
        <end position="153"/>
    </location>
</feature>
<keyword evidence="3 6" id="KW-0812">Transmembrane</keyword>
<dbReference type="GO" id="GO:0005886">
    <property type="term" value="C:plasma membrane"/>
    <property type="evidence" value="ECO:0007669"/>
    <property type="project" value="UniProtKB-SubCell"/>
</dbReference>
<evidence type="ECO:0000256" key="6">
    <source>
        <dbReference type="SAM" id="Phobius"/>
    </source>
</evidence>
<comment type="subcellular location">
    <subcellularLocation>
        <location evidence="1">Cell membrane</location>
        <topology evidence="1">Multi-pass membrane protein</topology>
    </subcellularLocation>
</comment>
<evidence type="ECO:0000259" key="7">
    <source>
        <dbReference type="Pfam" id="PF06271"/>
    </source>
</evidence>
<evidence type="ECO:0000313" key="9">
    <source>
        <dbReference type="Proteomes" id="UP000283255"/>
    </source>
</evidence>
<reference evidence="8 9" key="1">
    <citation type="submission" date="2018-09" db="EMBL/GenBank/DDBJ databases">
        <authorList>
            <person name="Wang F."/>
        </authorList>
    </citation>
    <scope>NUCLEOTIDE SEQUENCE [LARGE SCALE GENOMIC DNA]</scope>
    <source>
        <strain evidence="8 9">PLHSC7-2</strain>
    </source>
</reference>
<dbReference type="PANTHER" id="PTHR36115">
    <property type="entry name" value="PROLINE-RICH ANTIGEN HOMOLOG-RELATED"/>
    <property type="match status" value="1"/>
</dbReference>
<evidence type="ECO:0000256" key="5">
    <source>
        <dbReference type="ARBA" id="ARBA00023136"/>
    </source>
</evidence>
<name>A0A418YKL0_9GAMM</name>
<sequence length="176" mass="19589">MKNTKTAPTANPYVGLPPAGVLRRFGALIYDALLVMALMLLAGGVGALVAALLLNFNLISIAGYPDMAAYLSQNMLYQIWIWSVFVGFYAFFWSKAGQTLGMRAWKLRVQNEDGTNINKTQAVIRLFTAIFGLGNFFVLINKPKGRSFQDHWADCEVVLLSKELNQQVKLKGVKWP</sequence>
<dbReference type="InterPro" id="IPR051791">
    <property type="entry name" value="Pra-immunoreactive"/>
</dbReference>
<dbReference type="Pfam" id="PF06271">
    <property type="entry name" value="RDD"/>
    <property type="match status" value="1"/>
</dbReference>
<dbReference type="RefSeq" id="WP_119909048.1">
    <property type="nucleotide sequence ID" value="NZ_QZCH01000001.1"/>
</dbReference>
<dbReference type="AlphaFoldDB" id="A0A418YKL0"/>
<evidence type="ECO:0000256" key="3">
    <source>
        <dbReference type="ARBA" id="ARBA00022692"/>
    </source>
</evidence>
<dbReference type="Proteomes" id="UP000283255">
    <property type="component" value="Unassembled WGS sequence"/>
</dbReference>
<reference evidence="8 9" key="2">
    <citation type="submission" date="2019-01" db="EMBL/GenBank/DDBJ databases">
        <title>Motilimonas pumilus sp. nov., isolated from the gut of sea cucumber (Apostichopus japonicus).</title>
        <authorList>
            <person name="Wang F.-Q."/>
            <person name="Ren L.-H."/>
            <person name="Lin Y.-W."/>
            <person name="Sun G.-H."/>
            <person name="Du Z.-J."/>
            <person name="Zhao J.-X."/>
            <person name="Liu X.-J."/>
            <person name="Liu L.-J."/>
        </authorList>
    </citation>
    <scope>NUCLEOTIDE SEQUENCE [LARGE SCALE GENOMIC DNA]</scope>
    <source>
        <strain evidence="8 9">PLHSC7-2</strain>
    </source>
</reference>
<gene>
    <name evidence="8" type="ORF">D1Z90_01985</name>
</gene>
<dbReference type="OrthoDB" id="9793824at2"/>
<organism evidence="8 9">
    <name type="scientific">Motilimonas pumila</name>
    <dbReference type="NCBI Taxonomy" id="2303987"/>
    <lineage>
        <taxon>Bacteria</taxon>
        <taxon>Pseudomonadati</taxon>
        <taxon>Pseudomonadota</taxon>
        <taxon>Gammaproteobacteria</taxon>
        <taxon>Alteromonadales</taxon>
        <taxon>Alteromonadales genera incertae sedis</taxon>
        <taxon>Motilimonas</taxon>
    </lineage>
</organism>
<feature type="transmembrane region" description="Helical" evidence="6">
    <location>
        <begin position="122"/>
        <end position="140"/>
    </location>
</feature>
<evidence type="ECO:0000256" key="1">
    <source>
        <dbReference type="ARBA" id="ARBA00004651"/>
    </source>
</evidence>
<evidence type="ECO:0000256" key="4">
    <source>
        <dbReference type="ARBA" id="ARBA00022989"/>
    </source>
</evidence>
<feature type="transmembrane region" description="Helical" evidence="6">
    <location>
        <begin position="75"/>
        <end position="93"/>
    </location>
</feature>
<comment type="caution">
    <text evidence="8">The sequence shown here is derived from an EMBL/GenBank/DDBJ whole genome shotgun (WGS) entry which is preliminary data.</text>
</comment>
<keyword evidence="4 6" id="KW-1133">Transmembrane helix</keyword>
<keyword evidence="2" id="KW-1003">Cell membrane</keyword>
<feature type="transmembrane region" description="Helical" evidence="6">
    <location>
        <begin position="32"/>
        <end position="54"/>
    </location>
</feature>